<dbReference type="Gene3D" id="2.60.40.3390">
    <property type="match status" value="1"/>
</dbReference>
<evidence type="ECO:0000313" key="3">
    <source>
        <dbReference type="EMBL" id="MFC7136590.1"/>
    </source>
</evidence>
<feature type="domain" description="Archaeal glycosylation protein B peripheral" evidence="2">
    <location>
        <begin position="9"/>
        <end position="58"/>
    </location>
</feature>
<feature type="compositionally biased region" description="Polar residues" evidence="1">
    <location>
        <begin position="39"/>
        <end position="50"/>
    </location>
</feature>
<keyword evidence="4" id="KW-1185">Reference proteome</keyword>
<protein>
    <recommendedName>
        <fullName evidence="2">Archaeal glycosylation protein B peripheral domain-containing protein</fullName>
    </recommendedName>
</protein>
<dbReference type="Proteomes" id="UP001596368">
    <property type="component" value="Unassembled WGS sequence"/>
</dbReference>
<feature type="compositionally biased region" description="Low complexity" evidence="1">
    <location>
        <begin position="66"/>
        <end position="79"/>
    </location>
</feature>
<evidence type="ECO:0000259" key="2">
    <source>
        <dbReference type="Pfam" id="PF18079"/>
    </source>
</evidence>
<sequence>MKTFEKVPGATIEGSGAEPNETVTATVQMRVPNGGTGGNASTFTYTQETTADADGTFEPPSRTRRPTTTSTAPRTGTPT</sequence>
<organism evidence="3 4">
    <name type="scientific">Halobaculum litoreum</name>
    <dbReference type="NCBI Taxonomy" id="3031998"/>
    <lineage>
        <taxon>Archaea</taxon>
        <taxon>Methanobacteriati</taxon>
        <taxon>Methanobacteriota</taxon>
        <taxon>Stenosarchaea group</taxon>
        <taxon>Halobacteria</taxon>
        <taxon>Halobacteriales</taxon>
        <taxon>Haloferacaceae</taxon>
        <taxon>Halobaculum</taxon>
    </lineage>
</organism>
<reference evidence="3 4" key="1">
    <citation type="journal article" date="2019" name="Int. J. Syst. Evol. Microbiol.">
        <title>The Global Catalogue of Microorganisms (GCM) 10K type strain sequencing project: providing services to taxonomists for standard genome sequencing and annotation.</title>
        <authorList>
            <consortium name="The Broad Institute Genomics Platform"/>
            <consortium name="The Broad Institute Genome Sequencing Center for Infectious Disease"/>
            <person name="Wu L."/>
            <person name="Ma J."/>
        </authorList>
    </citation>
    <scope>NUCLEOTIDE SEQUENCE [LARGE SCALE GENOMIC DNA]</scope>
    <source>
        <strain evidence="3 4">DT92</strain>
    </source>
</reference>
<gene>
    <name evidence="3" type="ORF">ACFQRB_08915</name>
</gene>
<proteinExistence type="predicted"/>
<evidence type="ECO:0000313" key="4">
    <source>
        <dbReference type="Proteomes" id="UP001596368"/>
    </source>
</evidence>
<name>A0ABD5XN24_9EURY</name>
<feature type="region of interest" description="Disordered" evidence="1">
    <location>
        <begin position="31"/>
        <end position="79"/>
    </location>
</feature>
<dbReference type="EMBL" id="JBHSZG010000001">
    <property type="protein sequence ID" value="MFC7136590.1"/>
    <property type="molecule type" value="Genomic_DNA"/>
</dbReference>
<dbReference type="Pfam" id="PF18079">
    <property type="entry name" value="AglB_L1"/>
    <property type="match status" value="1"/>
</dbReference>
<comment type="caution">
    <text evidence="3">The sequence shown here is derived from an EMBL/GenBank/DDBJ whole genome shotgun (WGS) entry which is preliminary data.</text>
</comment>
<dbReference type="InterPro" id="IPR041154">
    <property type="entry name" value="AglB_P1"/>
</dbReference>
<accession>A0ABD5XN24</accession>
<feature type="region of interest" description="Disordered" evidence="1">
    <location>
        <begin position="1"/>
        <end position="20"/>
    </location>
</feature>
<evidence type="ECO:0000256" key="1">
    <source>
        <dbReference type="SAM" id="MobiDB-lite"/>
    </source>
</evidence>
<dbReference type="AlphaFoldDB" id="A0ABD5XN24"/>